<evidence type="ECO:0000259" key="1">
    <source>
        <dbReference type="Pfam" id="PF23296"/>
    </source>
</evidence>
<gene>
    <name evidence="2" type="ORF">JIN85_19070</name>
</gene>
<dbReference type="InterPro" id="IPR055507">
    <property type="entry name" value="DUF7079"/>
</dbReference>
<proteinExistence type="predicted"/>
<keyword evidence="3" id="KW-1185">Reference proteome</keyword>
<comment type="caution">
    <text evidence="2">The sequence shown here is derived from an EMBL/GenBank/DDBJ whole genome shotgun (WGS) entry which is preliminary data.</text>
</comment>
<evidence type="ECO:0000313" key="2">
    <source>
        <dbReference type="EMBL" id="MBK1884526.1"/>
    </source>
</evidence>
<feature type="domain" description="DUF7079" evidence="1">
    <location>
        <begin position="9"/>
        <end position="108"/>
    </location>
</feature>
<dbReference type="RefSeq" id="WP_200273799.1">
    <property type="nucleotide sequence ID" value="NZ_JAENIJ010000055.1"/>
</dbReference>
<evidence type="ECO:0000313" key="3">
    <source>
        <dbReference type="Proteomes" id="UP000603141"/>
    </source>
</evidence>
<sequence length="137" mass="16113">MIATNATVEERLPVWNALSELFLDTELQEDDHQSIARVLAASPYTEKKLDEILRFEVTPVLKWNLLSIADEWAGFDEAWLREKLEPRIDVRPWLRPIVFWMMRRRWRHLLGVVLKLRDVPNQAAQTTPELRPSVSDP</sequence>
<dbReference type="EMBL" id="JAENIJ010000055">
    <property type="protein sequence ID" value="MBK1884526.1"/>
    <property type="molecule type" value="Genomic_DNA"/>
</dbReference>
<dbReference type="AlphaFoldDB" id="A0A934VSN9"/>
<reference evidence="2" key="1">
    <citation type="submission" date="2021-01" db="EMBL/GenBank/DDBJ databases">
        <title>Modified the classification status of verrucomicrobia.</title>
        <authorList>
            <person name="Feng X."/>
        </authorList>
    </citation>
    <scope>NUCLEOTIDE SEQUENCE</scope>
    <source>
        <strain evidence="2">KCTC 22041</strain>
    </source>
</reference>
<dbReference type="Pfam" id="PF23296">
    <property type="entry name" value="DUF7079"/>
    <property type="match status" value="1"/>
</dbReference>
<accession>A0A934VSN9</accession>
<dbReference type="Proteomes" id="UP000603141">
    <property type="component" value="Unassembled WGS sequence"/>
</dbReference>
<organism evidence="2 3">
    <name type="scientific">Luteolibacter pohnpeiensis</name>
    <dbReference type="NCBI Taxonomy" id="454153"/>
    <lineage>
        <taxon>Bacteria</taxon>
        <taxon>Pseudomonadati</taxon>
        <taxon>Verrucomicrobiota</taxon>
        <taxon>Verrucomicrobiia</taxon>
        <taxon>Verrucomicrobiales</taxon>
        <taxon>Verrucomicrobiaceae</taxon>
        <taxon>Luteolibacter</taxon>
    </lineage>
</organism>
<name>A0A934VSN9_9BACT</name>
<protein>
    <recommendedName>
        <fullName evidence="1">DUF7079 domain-containing protein</fullName>
    </recommendedName>
</protein>